<dbReference type="STRING" id="63737.Npun_F0870"/>
<keyword evidence="4" id="KW-1185">Reference proteome</keyword>
<dbReference type="OrthoDB" id="468587at2"/>
<protein>
    <submittedName>
        <fullName evidence="3">Uncharacterized protein</fullName>
    </submittedName>
</protein>
<dbReference type="RefSeq" id="WP_012407629.1">
    <property type="nucleotide sequence ID" value="NC_010628.1"/>
</dbReference>
<dbReference type="eggNOG" id="ENOG5032Z3J">
    <property type="taxonomic scope" value="Bacteria"/>
</dbReference>
<feature type="region of interest" description="Disordered" evidence="1">
    <location>
        <begin position="44"/>
        <end position="154"/>
    </location>
</feature>
<dbReference type="KEGG" id="npu:Npun_F0870"/>
<keyword evidence="2" id="KW-0472">Membrane</keyword>
<evidence type="ECO:0000313" key="4">
    <source>
        <dbReference type="Proteomes" id="UP000001191"/>
    </source>
</evidence>
<proteinExistence type="predicted"/>
<sequence length="154" mass="15844">MDFIKKLISGILGFVTGILGFVTGLLPGKKQSNGYFLELDEATSQSKPAASNGKKAAAPAVSSAAKSPEPQTAKATTAATQTKVEASQNGKAVKAEPAKAVATASPKTPAETTFAPKYLAPSTTSSNGRRRPGANMSAYLDMARQVKTPNTSNN</sequence>
<accession>B2IU36</accession>
<organism evidence="3 4">
    <name type="scientific">Nostoc punctiforme (strain ATCC 29133 / PCC 73102)</name>
    <dbReference type="NCBI Taxonomy" id="63737"/>
    <lineage>
        <taxon>Bacteria</taxon>
        <taxon>Bacillati</taxon>
        <taxon>Cyanobacteriota</taxon>
        <taxon>Cyanophyceae</taxon>
        <taxon>Nostocales</taxon>
        <taxon>Nostocaceae</taxon>
        <taxon>Nostoc</taxon>
    </lineage>
</organism>
<gene>
    <name evidence="3" type="ordered locus">Npun_F0870</name>
</gene>
<reference evidence="4" key="1">
    <citation type="submission" date="2008-04" db="EMBL/GenBank/DDBJ databases">
        <title>Complete sequence of chromosome of Nostoc punctiforme ATCC 29133.</title>
        <authorList>
            <consortium name="US DOE Joint Genome Institute"/>
            <person name="Copeland A."/>
            <person name="Lucas S."/>
            <person name="Lapidus A."/>
            <person name="Glavina del Rio T."/>
            <person name="Dalin E."/>
            <person name="Tice H."/>
            <person name="Pitluck S."/>
            <person name="Chain P."/>
            <person name="Malfatti S."/>
            <person name="Shin M."/>
            <person name="Vergez L."/>
            <person name="Schmutz J."/>
            <person name="Larimer F."/>
            <person name="Land M."/>
            <person name="Hauser L."/>
            <person name="Kyrpides N."/>
            <person name="Kim E."/>
            <person name="Meeks J.C."/>
            <person name="Elhai J."/>
            <person name="Campbell E.L."/>
            <person name="Thiel T."/>
            <person name="Longmire J."/>
            <person name="Potts M."/>
            <person name="Atlas R."/>
        </authorList>
    </citation>
    <scope>NUCLEOTIDE SEQUENCE [LARGE SCALE GENOMIC DNA]</scope>
    <source>
        <strain evidence="4">ATCC 29133 / PCC 73102</strain>
    </source>
</reference>
<evidence type="ECO:0000256" key="1">
    <source>
        <dbReference type="SAM" id="MobiDB-lite"/>
    </source>
</evidence>
<dbReference type="PhylomeDB" id="B2IU36"/>
<evidence type="ECO:0000313" key="3">
    <source>
        <dbReference type="EMBL" id="ACC79607.1"/>
    </source>
</evidence>
<dbReference type="Proteomes" id="UP000001191">
    <property type="component" value="Chromosome"/>
</dbReference>
<name>B2IU36_NOSP7</name>
<keyword evidence="2" id="KW-1133">Transmembrane helix</keyword>
<keyword evidence="2" id="KW-0812">Transmembrane</keyword>
<dbReference type="HOGENOM" id="CLU_123930_0_0_3"/>
<feature type="compositionally biased region" description="Low complexity" evidence="1">
    <location>
        <begin position="46"/>
        <end position="83"/>
    </location>
</feature>
<dbReference type="EMBL" id="CP001037">
    <property type="protein sequence ID" value="ACC79607.1"/>
    <property type="molecule type" value="Genomic_DNA"/>
</dbReference>
<reference evidence="3 4" key="2">
    <citation type="journal article" date="2013" name="Plant Physiol.">
        <title>A Nostoc punctiforme Sugar Transporter Necessary to Establish a Cyanobacterium-Plant Symbiosis.</title>
        <authorList>
            <person name="Ekman M."/>
            <person name="Picossi S."/>
            <person name="Campbell E.L."/>
            <person name="Meeks J.C."/>
            <person name="Flores E."/>
        </authorList>
    </citation>
    <scope>NUCLEOTIDE SEQUENCE [LARGE SCALE GENOMIC DNA]</scope>
    <source>
        <strain evidence="4">ATCC 29133 / PCC 73102</strain>
    </source>
</reference>
<evidence type="ECO:0000256" key="2">
    <source>
        <dbReference type="SAM" id="Phobius"/>
    </source>
</evidence>
<dbReference type="AlphaFoldDB" id="B2IU36"/>
<feature type="transmembrane region" description="Helical" evidence="2">
    <location>
        <begin position="7"/>
        <end position="26"/>
    </location>
</feature>
<dbReference type="EnsemblBacteria" id="ACC79607">
    <property type="protein sequence ID" value="ACC79607"/>
    <property type="gene ID" value="Npun_F0870"/>
</dbReference>